<keyword evidence="1" id="KW-0472">Membrane</keyword>
<dbReference type="EMBL" id="JBEOZM010000034">
    <property type="protein sequence ID" value="MER6273683.1"/>
    <property type="molecule type" value="Genomic_DNA"/>
</dbReference>
<keyword evidence="1" id="KW-1133">Transmembrane helix</keyword>
<sequence>MAPLIAFALALRSLCPQEVGSAAGALNVVQQLGATLGVAVLGSACLDGSAVTACAVAVALTARCWATSRRM</sequence>
<dbReference type="RefSeq" id="WP_351961939.1">
    <property type="nucleotide sequence ID" value="NZ_JBEOZM010000034.1"/>
</dbReference>
<proteinExistence type="predicted"/>
<evidence type="ECO:0000313" key="3">
    <source>
        <dbReference type="Proteomes" id="UP001490365"/>
    </source>
</evidence>
<name>A0ABV1TUG6_9ACTN</name>
<evidence type="ECO:0000256" key="1">
    <source>
        <dbReference type="SAM" id="Phobius"/>
    </source>
</evidence>
<keyword evidence="1" id="KW-0812">Transmembrane</keyword>
<organism evidence="2 3">
    <name type="scientific">Streptomyces sp. 900105755</name>
    <dbReference type="NCBI Taxonomy" id="3154389"/>
    <lineage>
        <taxon>Bacteria</taxon>
        <taxon>Bacillati</taxon>
        <taxon>Actinomycetota</taxon>
        <taxon>Actinomycetes</taxon>
        <taxon>Kitasatosporales</taxon>
        <taxon>Streptomycetaceae</taxon>
        <taxon>Streptomyces</taxon>
    </lineage>
</organism>
<protein>
    <recommendedName>
        <fullName evidence="4">Major facilitator superfamily (MFS) profile domain-containing protein</fullName>
    </recommendedName>
</protein>
<comment type="caution">
    <text evidence="2">The sequence shown here is derived from an EMBL/GenBank/DDBJ whole genome shotgun (WGS) entry which is preliminary data.</text>
</comment>
<feature type="transmembrane region" description="Helical" evidence="1">
    <location>
        <begin position="34"/>
        <end position="62"/>
    </location>
</feature>
<accession>A0ABV1TUG6</accession>
<keyword evidence="3" id="KW-1185">Reference proteome</keyword>
<gene>
    <name evidence="2" type="ORF">ABT211_41455</name>
</gene>
<reference evidence="2 3" key="1">
    <citation type="submission" date="2024-06" db="EMBL/GenBank/DDBJ databases">
        <title>The Natural Products Discovery Center: Release of the First 8490 Sequenced Strains for Exploring Actinobacteria Biosynthetic Diversity.</title>
        <authorList>
            <person name="Kalkreuter E."/>
            <person name="Kautsar S.A."/>
            <person name="Yang D."/>
            <person name="Bader C.D."/>
            <person name="Teijaro C.N."/>
            <person name="Fluegel L."/>
            <person name="Davis C.M."/>
            <person name="Simpson J.R."/>
            <person name="Lauterbach L."/>
            <person name="Steele A.D."/>
            <person name="Gui C."/>
            <person name="Meng S."/>
            <person name="Li G."/>
            <person name="Viehrig K."/>
            <person name="Ye F."/>
            <person name="Su P."/>
            <person name="Kiefer A.F."/>
            <person name="Nichols A."/>
            <person name="Cepeda A.J."/>
            <person name="Yan W."/>
            <person name="Fan B."/>
            <person name="Jiang Y."/>
            <person name="Adhikari A."/>
            <person name="Zheng C.-J."/>
            <person name="Schuster L."/>
            <person name="Cowan T.M."/>
            <person name="Smanski M.J."/>
            <person name="Chevrette M.G."/>
            <person name="De Carvalho L.P.S."/>
            <person name="Shen B."/>
        </authorList>
    </citation>
    <scope>NUCLEOTIDE SEQUENCE [LARGE SCALE GENOMIC DNA]</scope>
    <source>
        <strain evidence="2 3">NPDC001694</strain>
    </source>
</reference>
<evidence type="ECO:0000313" key="2">
    <source>
        <dbReference type="EMBL" id="MER6273683.1"/>
    </source>
</evidence>
<dbReference type="Proteomes" id="UP001490365">
    <property type="component" value="Unassembled WGS sequence"/>
</dbReference>
<evidence type="ECO:0008006" key="4">
    <source>
        <dbReference type="Google" id="ProtNLM"/>
    </source>
</evidence>